<dbReference type="PANTHER" id="PTHR11472:SF34">
    <property type="entry name" value="REGULATOR OF TELOMERE ELONGATION HELICASE 1"/>
    <property type="match status" value="1"/>
</dbReference>
<comment type="catalytic activity">
    <reaction evidence="15 17">
        <text>ATP + H2O = ADP + phosphate + H(+)</text>
        <dbReference type="Rhea" id="RHEA:13065"/>
        <dbReference type="ChEBI" id="CHEBI:15377"/>
        <dbReference type="ChEBI" id="CHEBI:15378"/>
        <dbReference type="ChEBI" id="CHEBI:30616"/>
        <dbReference type="ChEBI" id="CHEBI:43474"/>
        <dbReference type="ChEBI" id="CHEBI:456216"/>
    </reaction>
</comment>
<dbReference type="SMART" id="SM00488">
    <property type="entry name" value="DEXDc2"/>
    <property type="match status" value="1"/>
</dbReference>
<evidence type="ECO:0000256" key="3">
    <source>
        <dbReference type="ARBA" id="ARBA00022723"/>
    </source>
</evidence>
<keyword evidence="4 17" id="KW-0547">Nucleotide-binding</keyword>
<keyword evidence="21" id="KW-1185">Reference proteome</keyword>
<dbReference type="InterPro" id="IPR057498">
    <property type="entry name" value="Rtel1_ARCH"/>
</dbReference>
<dbReference type="FunFam" id="3.40.50.300:FF:000431">
    <property type="entry name" value="Regulator of telomere elongation helicase 1"/>
    <property type="match status" value="1"/>
</dbReference>
<evidence type="ECO:0000256" key="12">
    <source>
        <dbReference type="ARBA" id="ARBA00023204"/>
    </source>
</evidence>
<keyword evidence="13 17" id="KW-0413">Isomerase</keyword>
<evidence type="ECO:0000256" key="11">
    <source>
        <dbReference type="ARBA" id="ARBA00023125"/>
    </source>
</evidence>
<dbReference type="GO" id="GO:0051539">
    <property type="term" value="F:4 iron, 4 sulfur cluster binding"/>
    <property type="evidence" value="ECO:0007669"/>
    <property type="project" value="UniProtKB-UniRule"/>
</dbReference>
<dbReference type="GO" id="GO:0010569">
    <property type="term" value="P:regulation of double-strand break repair via homologous recombination"/>
    <property type="evidence" value="ECO:0007669"/>
    <property type="project" value="UniProtKB-UniRule"/>
</dbReference>
<dbReference type="Gene3D" id="1.20.1160.20">
    <property type="match status" value="1"/>
</dbReference>
<gene>
    <name evidence="20" type="ORF">OCTVUL_1B026398</name>
</gene>
<dbReference type="GO" id="GO:0003677">
    <property type="term" value="F:DNA binding"/>
    <property type="evidence" value="ECO:0007669"/>
    <property type="project" value="UniProtKB-UniRule"/>
</dbReference>
<dbReference type="Gene3D" id="3.40.50.300">
    <property type="entry name" value="P-loop containing nucleotide triphosphate hydrolases"/>
    <property type="match status" value="2"/>
</dbReference>
<keyword evidence="6 17" id="KW-0378">Hydrolase</keyword>
<dbReference type="GO" id="GO:0045910">
    <property type="term" value="P:negative regulation of DNA recombination"/>
    <property type="evidence" value="ECO:0007669"/>
    <property type="project" value="TreeGrafter"/>
</dbReference>
<dbReference type="FunFam" id="3.40.50.300:FF:000691">
    <property type="entry name" value="Regulator of telomere elongation helicase 1"/>
    <property type="match status" value="1"/>
</dbReference>
<evidence type="ECO:0000256" key="15">
    <source>
        <dbReference type="ARBA" id="ARBA00049360"/>
    </source>
</evidence>
<proteinExistence type="inferred from homology"/>
<dbReference type="Pfam" id="PF23116">
    <property type="entry name" value="HHD_RTEL1"/>
    <property type="match status" value="1"/>
</dbReference>
<evidence type="ECO:0000256" key="16">
    <source>
        <dbReference type="ARBA" id="ARBA00073810"/>
    </source>
</evidence>
<dbReference type="CDD" id="cd18788">
    <property type="entry name" value="SF2_C_XPD"/>
    <property type="match status" value="1"/>
</dbReference>
<feature type="domain" description="Helicase ATP-binding" evidence="19">
    <location>
        <begin position="7"/>
        <end position="307"/>
    </location>
</feature>
<dbReference type="EMBL" id="OX597836">
    <property type="protein sequence ID" value="CAI9739355.1"/>
    <property type="molecule type" value="Genomic_DNA"/>
</dbReference>
<feature type="region of interest" description="Disordered" evidence="18">
    <location>
        <begin position="1080"/>
        <end position="1119"/>
    </location>
</feature>
<evidence type="ECO:0000256" key="18">
    <source>
        <dbReference type="SAM" id="MobiDB-lite"/>
    </source>
</evidence>
<comment type="similarity">
    <text evidence="17">Belongs to the helicase family. RAD3/XPD subfamily.</text>
</comment>
<protein>
    <recommendedName>
        <fullName evidence="16 17">Regulator of telomere elongation helicase 1 homolog</fullName>
        <ecNumber evidence="17">5.6.2.-</ecNumber>
    </recommendedName>
</protein>
<keyword evidence="8 17" id="KW-0067">ATP-binding</keyword>
<evidence type="ECO:0000256" key="8">
    <source>
        <dbReference type="ARBA" id="ARBA00022840"/>
    </source>
</evidence>
<feature type="binding site" evidence="17">
    <location>
        <position position="180"/>
    </location>
    <ligand>
        <name>[4Fe-4S] cluster</name>
        <dbReference type="ChEBI" id="CHEBI:49883"/>
    </ligand>
</feature>
<dbReference type="GO" id="GO:0090657">
    <property type="term" value="P:telomeric loop disassembly"/>
    <property type="evidence" value="ECO:0007669"/>
    <property type="project" value="TreeGrafter"/>
</dbReference>
<dbReference type="Pfam" id="PF13307">
    <property type="entry name" value="Helicase_C_2"/>
    <property type="match status" value="1"/>
</dbReference>
<organism evidence="20 21">
    <name type="scientific">Octopus vulgaris</name>
    <name type="common">Common octopus</name>
    <dbReference type="NCBI Taxonomy" id="6645"/>
    <lineage>
        <taxon>Eukaryota</taxon>
        <taxon>Metazoa</taxon>
        <taxon>Spiralia</taxon>
        <taxon>Lophotrochozoa</taxon>
        <taxon>Mollusca</taxon>
        <taxon>Cephalopoda</taxon>
        <taxon>Coleoidea</taxon>
        <taxon>Octopodiformes</taxon>
        <taxon>Octopoda</taxon>
        <taxon>Incirrata</taxon>
        <taxon>Octopodidae</taxon>
        <taxon>Octopus</taxon>
    </lineage>
</organism>
<dbReference type="GO" id="GO:0070182">
    <property type="term" value="F:DNA polymerase binding"/>
    <property type="evidence" value="ECO:0007669"/>
    <property type="project" value="TreeGrafter"/>
</dbReference>
<accession>A0AA36FHX7</accession>
<evidence type="ECO:0000259" key="19">
    <source>
        <dbReference type="PROSITE" id="PS51193"/>
    </source>
</evidence>
<dbReference type="SUPFAM" id="SSF52540">
    <property type="entry name" value="P-loop containing nucleoside triphosphate hydrolases"/>
    <property type="match status" value="1"/>
</dbReference>
<dbReference type="InterPro" id="IPR045028">
    <property type="entry name" value="DinG/Rad3-like"/>
</dbReference>
<name>A0AA36FHX7_OCTVU</name>
<evidence type="ECO:0000256" key="6">
    <source>
        <dbReference type="ARBA" id="ARBA00022801"/>
    </source>
</evidence>
<feature type="binding site" evidence="17">
    <location>
        <position position="171"/>
    </location>
    <ligand>
        <name>[4Fe-4S] cluster</name>
        <dbReference type="ChEBI" id="CHEBI:49883"/>
    </ligand>
</feature>
<dbReference type="SMART" id="SM00487">
    <property type="entry name" value="DEXDc"/>
    <property type="match status" value="1"/>
</dbReference>
<dbReference type="PROSITE" id="PS51193">
    <property type="entry name" value="HELICASE_ATP_BIND_2"/>
    <property type="match status" value="1"/>
</dbReference>
<dbReference type="GO" id="GO:0046872">
    <property type="term" value="F:metal ion binding"/>
    <property type="evidence" value="ECO:0007669"/>
    <property type="project" value="UniProtKB-UniRule"/>
</dbReference>
<dbReference type="CDD" id="cd17970">
    <property type="entry name" value="DEAHc_FancJ"/>
    <property type="match status" value="1"/>
</dbReference>
<dbReference type="SUPFAM" id="SSF57850">
    <property type="entry name" value="RING/U-box"/>
    <property type="match status" value="1"/>
</dbReference>
<evidence type="ECO:0000256" key="9">
    <source>
        <dbReference type="ARBA" id="ARBA00023004"/>
    </source>
</evidence>
<dbReference type="AlphaFoldDB" id="A0AA36FHX7"/>
<keyword evidence="5 17" id="KW-0227">DNA damage</keyword>
<evidence type="ECO:0000313" key="20">
    <source>
        <dbReference type="EMBL" id="CAI9739355.1"/>
    </source>
</evidence>
<keyword evidence="7 17" id="KW-0347">Helicase</keyword>
<dbReference type="Pfam" id="PF06733">
    <property type="entry name" value="DEAD_2"/>
    <property type="match status" value="1"/>
</dbReference>
<dbReference type="GO" id="GO:0003678">
    <property type="term" value="F:DNA helicase activity"/>
    <property type="evidence" value="ECO:0007669"/>
    <property type="project" value="UniProtKB-UniRule"/>
</dbReference>
<dbReference type="GO" id="GO:0016818">
    <property type="term" value="F:hydrolase activity, acting on acid anhydrides, in phosphorus-containing anhydrides"/>
    <property type="evidence" value="ECO:0007669"/>
    <property type="project" value="InterPro"/>
</dbReference>
<dbReference type="GO" id="GO:1904430">
    <property type="term" value="P:negative regulation of t-circle formation"/>
    <property type="evidence" value="ECO:0007669"/>
    <property type="project" value="TreeGrafter"/>
</dbReference>
<dbReference type="InterPro" id="IPR013020">
    <property type="entry name" value="Rad3/Chl1-like"/>
</dbReference>
<dbReference type="PANTHER" id="PTHR11472">
    <property type="entry name" value="DNA REPAIR DEAD HELICASE RAD3/XP-D SUBFAMILY MEMBER"/>
    <property type="match status" value="1"/>
</dbReference>
<sequence length="1221" mass="135632">MPLLNVMGVNIEFPFEAYECQKDYMQKVITCLQQNQNGILESPTGTGKTLCLLCSSLAWLQDYKALMALKRQGRAQEFVESSASGGNIILDSLSKQLTNSSGAAWGGGQEFVVPKIIYASRTHSQLTQVVQELKRSAYSSVNVSILGSRDQLCIHNQVKKETSNVNKVLMCRAKVNNRTCHYYNNFDELKKKGDPRQTSGNIVDIEDLVNIGLQRKLCPYYLSIDLKKDADIIFMPYNYLLDPKSRKSNGIELEGNIIIFDEAHNLEKICEDSASFQLNSADLALVIEELTQLSTKFVALAQMEISGFTDEEYGANSNAPDFTLDEVLQLKACIKELEDVLDSEPLNSDRRATKPGSYIFDLFMKVNINKENKFIYLTLLEKIVSYLTADSSAGIFNTKGSGVSKFSDCLQIVFKESDPNDQSSSRISDNYMVHIAEVTVKPKQKSMDSWIKSSEAPQRRELSYWCFCPGFTMKELVSHGIKCLILTSGTLSPISSFSSELKIPFPVVLQNPHIIKKHQIWVGAVPRGPDNYTLNSSFETRFDLKYQASLGNAIVNFSRLIPHGLLVFFPSYPLMDACITHWKSIDIWRRINEQKPVLVEPRNKDDFQVAIDDFYSKVSDPSLKGATFIAVCRGKVSEGLDFADVNGRAVLITGLPFPPLKDPKVMMKMKFLDNLIAKGNKMQMSGQRWYQLQAYRAVNQAIGRVIRHKDDYGAIILCDTRFAQDHNIRHLPTWLRNEVGKPDNYGQVVRQLASFFKNAEKTLPQPVLSSGHRKAAKPAFKFSHGSYFETGTVKRRPPSARASDVAIHVPSLSTDAEPSTALLQQYNQAESTRHPTNKVGLLEMLSDTDKRNEEFTVLKSVPSQRIPHTENSTIQKKSGKKKIVIVKPDEGSQSQQEVTSAANPACNVAVAAADHNKNHQSAGEYVAMVRDALTPSSYKVFNKALVNYKGKEDLDSLKVVLADLFTANTDHYILLRKFYKFIRPNHKKQFDQFCVDLTGESCNFQPEHTIGKHLVCDANPPPDKKLKTFGQEHCITNSTNSSAPPGVCNVPIGVSSLSSSTTAALPAVNGNQMLTVNHRPQIDVPSEPSGSTSASVHRATTITSAATTTTTSAATTTTTTATTTATTSATMANGKGPETVSKQHLVEDLKERCKMNIKSGQNLTLSSEKCCKCNKMAFIPFRSLCGHICCLPCWKEVSQSDKLCPSCGTRVRRSHLSQVPF</sequence>
<feature type="binding site" evidence="17">
    <location>
        <position position="153"/>
    </location>
    <ligand>
        <name>[4Fe-4S] cluster</name>
        <dbReference type="ChEBI" id="CHEBI:49883"/>
    </ligand>
</feature>
<keyword evidence="3 17" id="KW-0479">Metal-binding</keyword>
<keyword evidence="12 17" id="KW-0234">DNA repair</keyword>
<keyword evidence="14 17" id="KW-0539">Nucleus</keyword>
<dbReference type="InterPro" id="IPR049909">
    <property type="entry name" value="Rtel1_HHD"/>
</dbReference>
<dbReference type="Pfam" id="PF23109">
    <property type="entry name" value="ARCH_RTEL1"/>
    <property type="match status" value="1"/>
</dbReference>
<dbReference type="InterPro" id="IPR030845">
    <property type="entry name" value="RTEL1"/>
</dbReference>
<evidence type="ECO:0000256" key="4">
    <source>
        <dbReference type="ARBA" id="ARBA00022741"/>
    </source>
</evidence>
<dbReference type="NCBIfam" id="TIGR00604">
    <property type="entry name" value="rad3"/>
    <property type="match status" value="1"/>
</dbReference>
<dbReference type="CDD" id="cd13932">
    <property type="entry name" value="HN_RTEL1"/>
    <property type="match status" value="1"/>
</dbReference>
<dbReference type="InterPro" id="IPR006554">
    <property type="entry name" value="Helicase-like_DEXD_c2"/>
</dbReference>
<dbReference type="HAMAP" id="MF_03065">
    <property type="entry name" value="RTEL1"/>
    <property type="match status" value="1"/>
</dbReference>
<evidence type="ECO:0000256" key="7">
    <source>
        <dbReference type="ARBA" id="ARBA00022806"/>
    </source>
</evidence>
<evidence type="ECO:0000256" key="13">
    <source>
        <dbReference type="ARBA" id="ARBA00023235"/>
    </source>
</evidence>
<evidence type="ECO:0000256" key="5">
    <source>
        <dbReference type="ARBA" id="ARBA00022763"/>
    </source>
</evidence>
<evidence type="ECO:0000256" key="2">
    <source>
        <dbReference type="ARBA" id="ARBA00022485"/>
    </source>
</evidence>
<evidence type="ECO:0000256" key="14">
    <source>
        <dbReference type="ARBA" id="ARBA00023242"/>
    </source>
</evidence>
<dbReference type="GO" id="GO:0006260">
    <property type="term" value="P:DNA replication"/>
    <property type="evidence" value="ECO:0007669"/>
    <property type="project" value="InterPro"/>
</dbReference>
<reference evidence="20" key="1">
    <citation type="submission" date="2023-08" db="EMBL/GenBank/DDBJ databases">
        <authorList>
            <person name="Alioto T."/>
            <person name="Alioto T."/>
            <person name="Gomez Garrido J."/>
        </authorList>
    </citation>
    <scope>NUCLEOTIDE SEQUENCE</scope>
</reference>
<dbReference type="InterPro" id="IPR010614">
    <property type="entry name" value="RAD3-like_helicase_DEAD"/>
</dbReference>
<dbReference type="CDD" id="cd16449">
    <property type="entry name" value="RING-HC"/>
    <property type="match status" value="1"/>
</dbReference>
<dbReference type="Proteomes" id="UP001162480">
    <property type="component" value="Chromosome 23"/>
</dbReference>
<dbReference type="SMART" id="SM00491">
    <property type="entry name" value="HELICc2"/>
    <property type="match status" value="1"/>
</dbReference>
<evidence type="ECO:0000256" key="1">
    <source>
        <dbReference type="ARBA" id="ARBA00004123"/>
    </source>
</evidence>
<dbReference type="InterPro" id="IPR014013">
    <property type="entry name" value="Helic_SF1/SF2_ATP-bd_DinG/Rad3"/>
</dbReference>
<keyword evidence="11 17" id="KW-0238">DNA-binding</keyword>
<dbReference type="GO" id="GO:0005634">
    <property type="term" value="C:nucleus"/>
    <property type="evidence" value="ECO:0007669"/>
    <property type="project" value="UniProtKB-SubCell"/>
</dbReference>
<evidence type="ECO:0000313" key="21">
    <source>
        <dbReference type="Proteomes" id="UP001162480"/>
    </source>
</evidence>
<evidence type="ECO:0000256" key="17">
    <source>
        <dbReference type="HAMAP-Rule" id="MF_03065"/>
    </source>
</evidence>
<dbReference type="InterPro" id="IPR014001">
    <property type="entry name" value="Helicase_ATP-bd"/>
</dbReference>
<dbReference type="EC" id="5.6.2.-" evidence="17"/>
<comment type="subcellular location">
    <subcellularLocation>
        <location evidence="1 17">Nucleus</location>
    </subcellularLocation>
</comment>
<keyword evidence="2 17" id="KW-0004">4Fe-4S</keyword>
<keyword evidence="10 17" id="KW-0411">Iron-sulfur</keyword>
<feature type="binding site" evidence="17">
    <location>
        <position position="218"/>
    </location>
    <ligand>
        <name>[4Fe-4S] cluster</name>
        <dbReference type="ChEBI" id="CHEBI:49883"/>
    </ligand>
</feature>
<feature type="compositionally biased region" description="Low complexity" evidence="18">
    <location>
        <begin position="1099"/>
        <end position="1119"/>
    </location>
</feature>
<dbReference type="GO" id="GO:0006281">
    <property type="term" value="P:DNA repair"/>
    <property type="evidence" value="ECO:0007669"/>
    <property type="project" value="UniProtKB-UniRule"/>
</dbReference>
<dbReference type="GO" id="GO:0005524">
    <property type="term" value="F:ATP binding"/>
    <property type="evidence" value="ECO:0007669"/>
    <property type="project" value="UniProtKB-UniRule"/>
</dbReference>
<dbReference type="InterPro" id="IPR006555">
    <property type="entry name" value="ATP-dep_Helicase_C"/>
</dbReference>
<keyword evidence="9 17" id="KW-0408">Iron</keyword>
<comment type="function">
    <text evidence="17">A probable ATP-dependent DNA helicase implicated in DNA repair and the maintenance of genomic stability. Acts as an anti-recombinase to counteract toxic recombination and limit crossover during meiosis. Regulates meiotic recombination and crossover homeostasis by physically dissociating strand invasion events and thereby promotes noncrossover repair by meiotic synthesis dependent strand annealing (SDSA) as well as disassembly of D loop recombination intermediates.</text>
</comment>
<dbReference type="GO" id="GO:0006310">
    <property type="term" value="P:DNA recombination"/>
    <property type="evidence" value="ECO:0007669"/>
    <property type="project" value="InterPro"/>
</dbReference>
<dbReference type="InterPro" id="IPR027417">
    <property type="entry name" value="P-loop_NTPase"/>
</dbReference>
<evidence type="ECO:0000256" key="10">
    <source>
        <dbReference type="ARBA" id="ARBA00023014"/>
    </source>
</evidence>